<keyword evidence="6" id="KW-0520">NAD</keyword>
<dbReference type="GO" id="GO:0016509">
    <property type="term" value="F:long-chain (3S)-3-hydroxyacyl-CoA dehydrogenase (NAD+) activity"/>
    <property type="evidence" value="ECO:0007669"/>
    <property type="project" value="TreeGrafter"/>
</dbReference>
<keyword evidence="8" id="KW-0456">Lyase</keyword>
<dbReference type="GO" id="GO:0004300">
    <property type="term" value="F:enoyl-CoA hydratase activity"/>
    <property type="evidence" value="ECO:0007669"/>
    <property type="project" value="TreeGrafter"/>
</dbReference>
<evidence type="ECO:0000256" key="8">
    <source>
        <dbReference type="ARBA" id="ARBA00023239"/>
    </source>
</evidence>
<dbReference type="InterPro" id="IPR008927">
    <property type="entry name" value="6-PGluconate_DH-like_C_sf"/>
</dbReference>
<dbReference type="AlphaFoldDB" id="A0A7G9RK84"/>
<dbReference type="Pfam" id="PF00378">
    <property type="entry name" value="ECH_1"/>
    <property type="match status" value="1"/>
</dbReference>
<evidence type="ECO:0000313" key="14">
    <source>
        <dbReference type="Proteomes" id="UP000515811"/>
    </source>
</evidence>
<dbReference type="PANTHER" id="PTHR43612">
    <property type="entry name" value="TRIFUNCTIONAL ENZYME SUBUNIT ALPHA"/>
    <property type="match status" value="1"/>
</dbReference>
<keyword evidence="4" id="KW-0442">Lipid degradation</keyword>
<dbReference type="CDD" id="cd06558">
    <property type="entry name" value="crotonase-like"/>
    <property type="match status" value="1"/>
</dbReference>
<dbReference type="InterPro" id="IPR006176">
    <property type="entry name" value="3-OHacyl-CoA_DH_NAD-bd"/>
</dbReference>
<dbReference type="InterPro" id="IPR029045">
    <property type="entry name" value="ClpP/crotonase-like_dom_sf"/>
</dbReference>
<dbReference type="InterPro" id="IPR001753">
    <property type="entry name" value="Enoyl-CoA_hydra/iso"/>
</dbReference>
<dbReference type="InterPro" id="IPR050136">
    <property type="entry name" value="FA_oxidation_alpha_subunit"/>
</dbReference>
<gene>
    <name evidence="13" type="ORF">H9K76_15640</name>
</gene>
<protein>
    <submittedName>
        <fullName evidence="13">3-hydroxyacyl-CoA dehydrogenase</fullName>
    </submittedName>
</protein>
<dbReference type="SUPFAM" id="SSF48179">
    <property type="entry name" value="6-phosphogluconate dehydrogenase C-terminal domain-like"/>
    <property type="match status" value="2"/>
</dbReference>
<dbReference type="UniPathway" id="UPA00659"/>
<keyword evidence="7" id="KW-0443">Lipid metabolism</keyword>
<dbReference type="Pfam" id="PF02737">
    <property type="entry name" value="3HCDH_N"/>
    <property type="match status" value="1"/>
</dbReference>
<evidence type="ECO:0000256" key="6">
    <source>
        <dbReference type="ARBA" id="ARBA00023027"/>
    </source>
</evidence>
<evidence type="ECO:0000313" key="13">
    <source>
        <dbReference type="EMBL" id="QNN56009.1"/>
    </source>
</evidence>
<keyword evidence="14" id="KW-1185">Reference proteome</keyword>
<organism evidence="13 14">
    <name type="scientific">Diaphorobacter ruginosibacter</name>
    <dbReference type="NCBI Taxonomy" id="1715720"/>
    <lineage>
        <taxon>Bacteria</taxon>
        <taxon>Pseudomonadati</taxon>
        <taxon>Pseudomonadota</taxon>
        <taxon>Betaproteobacteria</taxon>
        <taxon>Burkholderiales</taxon>
        <taxon>Comamonadaceae</taxon>
        <taxon>Diaphorobacter</taxon>
    </lineage>
</organism>
<dbReference type="FunFam" id="3.40.50.720:FF:000009">
    <property type="entry name" value="Fatty oxidation complex, alpha subunit"/>
    <property type="match status" value="1"/>
</dbReference>
<dbReference type="KEGG" id="drg:H9K76_15640"/>
<evidence type="ECO:0000259" key="11">
    <source>
        <dbReference type="Pfam" id="PF00725"/>
    </source>
</evidence>
<keyword evidence="5" id="KW-0560">Oxidoreductase</keyword>
<evidence type="ECO:0000256" key="5">
    <source>
        <dbReference type="ARBA" id="ARBA00023002"/>
    </source>
</evidence>
<evidence type="ECO:0000256" key="3">
    <source>
        <dbReference type="ARBA" id="ARBA00022832"/>
    </source>
</evidence>
<accession>A0A7G9RK84</accession>
<dbReference type="Gene3D" id="3.40.50.720">
    <property type="entry name" value="NAD(P)-binding Rossmann-like Domain"/>
    <property type="match status" value="1"/>
</dbReference>
<dbReference type="PANTHER" id="PTHR43612:SF3">
    <property type="entry name" value="TRIFUNCTIONAL ENZYME SUBUNIT ALPHA, MITOCHONDRIAL"/>
    <property type="match status" value="1"/>
</dbReference>
<evidence type="ECO:0000256" key="1">
    <source>
        <dbReference type="ARBA" id="ARBA00005005"/>
    </source>
</evidence>
<evidence type="ECO:0000256" key="9">
    <source>
        <dbReference type="ARBA" id="ARBA00023268"/>
    </source>
</evidence>
<evidence type="ECO:0000259" key="12">
    <source>
        <dbReference type="Pfam" id="PF02737"/>
    </source>
</evidence>
<feature type="domain" description="3-hydroxyacyl-CoA dehydrogenase C-terminal" evidence="11">
    <location>
        <begin position="498"/>
        <end position="595"/>
    </location>
</feature>
<reference evidence="13 14" key="1">
    <citation type="submission" date="2020-08" db="EMBL/GenBank/DDBJ databases">
        <title>Genome sequence of Diaphorobacter ruginosibacter DSM 27467T.</title>
        <authorList>
            <person name="Hyun D.-W."/>
            <person name="Bae J.-W."/>
        </authorList>
    </citation>
    <scope>NUCLEOTIDE SEQUENCE [LARGE SCALE GENOMIC DNA]</scope>
    <source>
        <strain evidence="13 14">DSM 27467</strain>
    </source>
</reference>
<keyword evidence="9" id="KW-0511">Multifunctional enzyme</keyword>
<keyword evidence="3" id="KW-0276">Fatty acid metabolism</keyword>
<evidence type="ECO:0000256" key="2">
    <source>
        <dbReference type="ARBA" id="ARBA00007005"/>
    </source>
</evidence>
<dbReference type="InterPro" id="IPR006108">
    <property type="entry name" value="3HC_DH_C"/>
</dbReference>
<dbReference type="GO" id="GO:0070403">
    <property type="term" value="F:NAD+ binding"/>
    <property type="evidence" value="ECO:0007669"/>
    <property type="project" value="InterPro"/>
</dbReference>
<evidence type="ECO:0000256" key="10">
    <source>
        <dbReference type="ARBA" id="ARBA00049556"/>
    </source>
</evidence>
<dbReference type="RefSeq" id="WP_187596281.1">
    <property type="nucleotide sequence ID" value="NZ_CP060714.1"/>
</dbReference>
<feature type="domain" description="3-hydroxyacyl-CoA dehydrogenase NAD binding" evidence="12">
    <location>
        <begin position="321"/>
        <end position="495"/>
    </location>
</feature>
<comment type="pathway">
    <text evidence="1">Lipid metabolism; fatty acid beta-oxidation.</text>
</comment>
<evidence type="ECO:0000256" key="4">
    <source>
        <dbReference type="ARBA" id="ARBA00022963"/>
    </source>
</evidence>
<dbReference type="SUPFAM" id="SSF52096">
    <property type="entry name" value="ClpP/crotonase"/>
    <property type="match status" value="1"/>
</dbReference>
<dbReference type="GO" id="GO:0006635">
    <property type="term" value="P:fatty acid beta-oxidation"/>
    <property type="evidence" value="ECO:0007669"/>
    <property type="project" value="UniProtKB-UniPathway"/>
</dbReference>
<dbReference type="Pfam" id="PF00725">
    <property type="entry name" value="3HCDH"/>
    <property type="match status" value="1"/>
</dbReference>
<dbReference type="EMBL" id="CP060714">
    <property type="protein sequence ID" value="QNN56009.1"/>
    <property type="molecule type" value="Genomic_DNA"/>
</dbReference>
<comment type="similarity">
    <text evidence="2">In the central section; belongs to the 3-hydroxyacyl-CoA dehydrogenase family.</text>
</comment>
<comment type="catalytic activity">
    <reaction evidence="10">
        <text>a (3S)-3-hydroxyacyl-CoA + NAD(+) = a 3-oxoacyl-CoA + NADH + H(+)</text>
        <dbReference type="Rhea" id="RHEA:22432"/>
        <dbReference type="ChEBI" id="CHEBI:15378"/>
        <dbReference type="ChEBI" id="CHEBI:57318"/>
        <dbReference type="ChEBI" id="CHEBI:57540"/>
        <dbReference type="ChEBI" id="CHEBI:57945"/>
        <dbReference type="ChEBI" id="CHEBI:90726"/>
        <dbReference type="EC" id="1.1.1.35"/>
    </reaction>
</comment>
<dbReference type="Gene3D" id="3.90.226.10">
    <property type="entry name" value="2-enoyl-CoA Hydratase, Chain A, domain 1"/>
    <property type="match status" value="1"/>
</dbReference>
<proteinExistence type="inferred from homology"/>
<dbReference type="Proteomes" id="UP000515811">
    <property type="component" value="Chromosome"/>
</dbReference>
<dbReference type="SUPFAM" id="SSF51735">
    <property type="entry name" value="NAD(P)-binding Rossmann-fold domains"/>
    <property type="match status" value="1"/>
</dbReference>
<sequence>MSRQSTTPFTLGEDGIALITLEPHRESSGSVLPDVLSSLVATLQSLAERSDVRGVLLHAQGPHWLPQASAQAWLDTCRLAAPVDIARVLAQRSEALRTVEQLDKPVAIVIEGDCLDLCLELALACHHRVGVASDRQRFGLPLVKRGIPPCAGATQRLPRLTGIAEALPVLLSGDSWNTETALQRGVLHAVGQQADALANARAWLASHPGAKAPWDVKGFRIPGGSGALASGAGHHFTDRIAGIRQSTHDTQPAPMSTLSAVYEGTQLPIDMGLQIEMQCAAQTLADPATANQLRSQWLHQEQARALIRRPQGLAAQPVQRLGVLGAGLMGAGIAQVAAAAGIDVVLIDTHADHVQAARDRVLASLRRSHGDRADAIVNRIHATAELRHLHDCDFIIEAVFEDCSVKAGLMDRAASVLRERPPHFVWASNTSTLPIGGLARHWAAPGQVIGMHFFSPVPRMPLLEIITGSQTSDATLARTMDLAARLGKTPILVNDSPGFYTSRIFCAYIDEGMAMLAEGVQPALIENMARQAGFATSPLAVTDEVSLDLQALVIEQARNDGLDEKFQRLQAQPVVARMNALGRLGRKSGGGFYDYPESGAKQLWGGLAREFPLADRQPSPETVRARLLNRQALESVRCLEEGVLTSPADGDIGSLLGLGYPAWTGGTFSYIDTVGLQSFVQSCDALADVHGERFRPSAWLRERAADMQRFHD</sequence>
<dbReference type="Gene3D" id="1.10.1040.50">
    <property type="match status" value="1"/>
</dbReference>
<name>A0A7G9RK84_9BURK</name>
<dbReference type="InterPro" id="IPR036291">
    <property type="entry name" value="NAD(P)-bd_dom_sf"/>
</dbReference>
<evidence type="ECO:0000256" key="7">
    <source>
        <dbReference type="ARBA" id="ARBA00023098"/>
    </source>
</evidence>